<protein>
    <submittedName>
        <fullName evidence="5">Vegetative incompatibility protein HET-E-1</fullName>
    </submittedName>
</protein>
<reference evidence="5 6" key="1">
    <citation type="submission" date="2017-01" db="EMBL/GenBank/DDBJ databases">
        <title>Draft genome sequence of Diplodia seriata F98.1, a fungal species involved in grapevine trunk diseases.</title>
        <authorList>
            <person name="Robert-Siegwald G."/>
            <person name="Vallet J."/>
            <person name="Abou-Mansour E."/>
            <person name="Xu J."/>
            <person name="Rey P."/>
            <person name="Bertsch C."/>
            <person name="Rego C."/>
            <person name="Larignon P."/>
            <person name="Fontaine F."/>
            <person name="Lebrun M.-H."/>
        </authorList>
    </citation>
    <scope>NUCLEOTIDE SEQUENCE [LARGE SCALE GENOMIC DNA]</scope>
    <source>
        <strain evidence="5 6">F98.1</strain>
    </source>
</reference>
<evidence type="ECO:0000256" key="1">
    <source>
        <dbReference type="ARBA" id="ARBA00022737"/>
    </source>
</evidence>
<proteinExistence type="predicted"/>
<gene>
    <name evidence="5" type="ORF">BK809_0000377</name>
</gene>
<keyword evidence="1" id="KW-0677">Repeat</keyword>
<evidence type="ECO:0000313" key="5">
    <source>
        <dbReference type="EMBL" id="OMP84370.1"/>
    </source>
</evidence>
<evidence type="ECO:0000259" key="4">
    <source>
        <dbReference type="Pfam" id="PF24883"/>
    </source>
</evidence>
<organism evidence="5 6">
    <name type="scientific">Diplodia seriata</name>
    <dbReference type="NCBI Taxonomy" id="420778"/>
    <lineage>
        <taxon>Eukaryota</taxon>
        <taxon>Fungi</taxon>
        <taxon>Dikarya</taxon>
        <taxon>Ascomycota</taxon>
        <taxon>Pezizomycotina</taxon>
        <taxon>Dothideomycetes</taxon>
        <taxon>Dothideomycetes incertae sedis</taxon>
        <taxon>Botryosphaeriales</taxon>
        <taxon>Botryosphaeriaceae</taxon>
        <taxon>Diplodia</taxon>
    </lineage>
</organism>
<dbReference type="AlphaFoldDB" id="A0A1S8BA06"/>
<dbReference type="InterPro" id="IPR054471">
    <property type="entry name" value="GPIID_WHD"/>
</dbReference>
<evidence type="ECO:0000259" key="2">
    <source>
        <dbReference type="Pfam" id="PF22939"/>
    </source>
</evidence>
<dbReference type="InterPro" id="IPR027417">
    <property type="entry name" value="P-loop_NTPase"/>
</dbReference>
<dbReference type="Pfam" id="PF22939">
    <property type="entry name" value="WHD_GPIID"/>
    <property type="match status" value="1"/>
</dbReference>
<dbReference type="InterPro" id="IPR056125">
    <property type="entry name" value="DUF7708"/>
</dbReference>
<name>A0A1S8BA06_9PEZI</name>
<evidence type="ECO:0000259" key="3">
    <source>
        <dbReference type="Pfam" id="PF24809"/>
    </source>
</evidence>
<sequence>MATASLLLTPRFQQRLEEFKQNLSPDQEENFKFTTLDDLKRLVHSIQEEQTKSRRLTNLRRLAPFLEAMEQFDKVVQIFLNAADLLACIWATQTYHDAFNALLDAYVDIGESIPLLAQYEQVFQDKAQMHVVLELVYTDVLDFHASAIKYFKSPVWKQLFHATWKTFRSKFEPTLSNLRRHKSLLETESNLLFLQQYQVDRQKIQVQFENIELQAEHNRKITINNWLSPAESESDYRAASSARLENPNSCRWILQEEKMKRWLDPKYPLKPLLWVNGKPGAGKTVLASLIIDECRRSSHRQTMFFFHKHGEEKKNSLIATLRGLLSQAVRVQPQLIPYLFEEAAKSGSSLLEDVELAKALTEISLAAFDSIFLVLDGLDECPMSSKKPITTFFRSLVDKCHQQRPGAFRCCFFSQQDNDIGDLLKTVPSFTITGKQNSTDIRSFCRIKAETIREELEYPEEMADRMADKVSSRADGMFVFAVLIMKYLEEQTSWKNLEKEVEDMPLDLNGVYERIVKRVLYDAALAERAAARMLLGWLLTAVRPLKWHEVQGAIAYDQPSHTFDLQGSKLRKGPKRLCGSLVELFDDGEIRLVHLSAKLCVFKSSTITTQTLTRSGILKEMSLMALRRS</sequence>
<comment type="caution">
    <text evidence="5">The sequence shown here is derived from an EMBL/GenBank/DDBJ whole genome shotgun (WGS) entry which is preliminary data.</text>
</comment>
<dbReference type="Proteomes" id="UP000190776">
    <property type="component" value="Unassembled WGS sequence"/>
</dbReference>
<feature type="domain" description="Nephrocystin 3-like N-terminal" evidence="4">
    <location>
        <begin position="249"/>
        <end position="401"/>
    </location>
</feature>
<dbReference type="PANTHER" id="PTHR10039">
    <property type="entry name" value="AMELOGENIN"/>
    <property type="match status" value="1"/>
</dbReference>
<accession>A0A1S8BA06</accession>
<dbReference type="Gene3D" id="3.40.50.300">
    <property type="entry name" value="P-loop containing nucleotide triphosphate hydrolases"/>
    <property type="match status" value="1"/>
</dbReference>
<feature type="domain" description="GPI inositol-deacylase winged helix" evidence="2">
    <location>
        <begin position="526"/>
        <end position="598"/>
    </location>
</feature>
<dbReference type="PANTHER" id="PTHR10039:SF14">
    <property type="entry name" value="NACHT DOMAIN-CONTAINING PROTEIN"/>
    <property type="match status" value="1"/>
</dbReference>
<dbReference type="InterPro" id="IPR056884">
    <property type="entry name" value="NPHP3-like_N"/>
</dbReference>
<dbReference type="EMBL" id="MSZU01000095">
    <property type="protein sequence ID" value="OMP84370.1"/>
    <property type="molecule type" value="Genomic_DNA"/>
</dbReference>
<dbReference type="SUPFAM" id="SSF52540">
    <property type="entry name" value="P-loop containing nucleoside triphosphate hydrolases"/>
    <property type="match status" value="1"/>
</dbReference>
<dbReference type="STRING" id="420778.A0A1S8BA06"/>
<evidence type="ECO:0000313" key="6">
    <source>
        <dbReference type="Proteomes" id="UP000190776"/>
    </source>
</evidence>
<feature type="domain" description="DUF7708" evidence="3">
    <location>
        <begin position="96"/>
        <end position="189"/>
    </location>
</feature>
<dbReference type="Pfam" id="PF24809">
    <property type="entry name" value="DUF7708"/>
    <property type="match status" value="1"/>
</dbReference>
<dbReference type="Pfam" id="PF24883">
    <property type="entry name" value="NPHP3_N"/>
    <property type="match status" value="1"/>
</dbReference>
<dbReference type="OrthoDB" id="21416at2759"/>